<dbReference type="InterPro" id="IPR011050">
    <property type="entry name" value="Pectin_lyase_fold/virulence"/>
</dbReference>
<keyword evidence="4" id="KW-0732">Signal</keyword>
<dbReference type="SUPFAM" id="SSF52266">
    <property type="entry name" value="SGNH hydrolase"/>
    <property type="match status" value="1"/>
</dbReference>
<evidence type="ECO:0000313" key="8">
    <source>
        <dbReference type="Proteomes" id="UP001241748"/>
    </source>
</evidence>
<evidence type="ECO:0000256" key="3">
    <source>
        <dbReference type="ARBA" id="ARBA00023085"/>
    </source>
</evidence>
<dbReference type="Gene3D" id="3.40.50.1110">
    <property type="entry name" value="SGNH hydrolase"/>
    <property type="match status" value="1"/>
</dbReference>
<dbReference type="SUPFAM" id="SSF51126">
    <property type="entry name" value="Pectin lyase-like"/>
    <property type="match status" value="1"/>
</dbReference>
<dbReference type="InterPro" id="IPR058094">
    <property type="entry name" value="Ig-like_OmpL47-like"/>
</dbReference>
<evidence type="ECO:0000256" key="1">
    <source>
        <dbReference type="ARBA" id="ARBA00008668"/>
    </source>
</evidence>
<dbReference type="Gene3D" id="2.160.20.10">
    <property type="entry name" value="Single-stranded right-handed beta-helix, Pectin lyase-like"/>
    <property type="match status" value="1"/>
</dbReference>
<feature type="signal peptide" evidence="4">
    <location>
        <begin position="1"/>
        <end position="24"/>
    </location>
</feature>
<comment type="similarity">
    <text evidence="1">Belongs to the 'GDSL' lipolytic enzyme family.</text>
</comment>
<sequence>MKIKSKKVISILLTFIIFFTSAFNNVVAFASETSNDRKIDIWDFGGIQTSGDIYNNIITADVLDSKTTIKSGTFVTTAFGDLTIANPSTTDRSYYYESDGATVGLNSSGFWGSQKYSYDDGYHANGVYYANGTGGPGRRYLTLDHVVAGDKITVYGGTSNGDETIHFVHAAVSVSGTTVTVKPDTSQVQDSTAAFTTSAQKVEFTAQYSGSYQIYVSAEKGGKPYFQRVMRTPGVKVSGSVNLNGSDITEGYALNFTNQKTGDTTTVNANADNSFNAVLATGYDYIVTLKNIASYRISDETKVVRTSTSDITQGKSVSFDVVANKLVTVSGNIKGFDSSYDVSKLQMKFTPPEGSLSSPVEAIVNTNDNTFKADVQDGVPYTAVISGVNDYEIVDGGSINLSADTVQDITVAKKAVHTATGLFQGLPSTAQISRITFTNVDDGYTYAGNVSNGGYTVSLRDGAYNVTAVGSDNYSTSSHLVINGHDTTKDILFVNNTAPEPLAWVPDLYVGDSSKTNNFSTVKEALDAAARMNPTDEAHRITIHIAPGVYRAQLIIKTPYITLVNSHPNPTSDPSTQVKITWYYGIGYKYYSMGSDGFYNEENAFDKYSKNIASKWGGTVYLTSTATDFKAQNIVFENSFNKYMTDEELADGVELANIPTASPINVDRKSFTDVTSKAATERAAAMIIEGNRAEFVNCSFLGSQDTLYTGGSATNSSYFKNAFIEGNTDYIFGDGNVVFDNATLNFAGYSEKAVGGYITAARDTASHGYLFRNSTVTAGSKNMQAPGFFGRPWGAGARVTFLNTKLQSDSIIDPKGWTDMSGPPENAHFAEYNTTYNHSAVDTSQRRSPVLTKAQAGAINVADYFGGWTPSSYKADSDTAPTFKVDPFFTTDDDINIPYVGNTISLGYEFNHPNDNVNDSSLIQWYRVSPDGTETLIHATTAYISKTYKLTSADAGYYIKAVVTPENVNGLKGTQMSIKLDNLVRVGSSGGGGNEIPDGQRVNIYLAGDSTVKTYGPTSDTGGWGEYLQKFFNSDKVNVVNYANGGRSSRSFINEGSLDKIASTIKAGDYLLVQFGHNDEANQSGYLLDRFVSMGAPDANGVYPSIPGVKEATPTSLSQQYGAEFYPYTSGTFKWYLQQYIEVARNAGATPILVTPVSRQYFNVDGTIRTHHDATDTTTGTIRTDNNAYVRAVEQLGAEQDVKVIDMFELTKESFEKAYKDDPAATNGSSPIAKAVMVPADSTHNNKIGGFYNGAFIANEIQDLGYNISNYVIPPVRVGGVDGKNSVQFEVDSHSKVSVYTPDTSGVYTSQLNTYWTAETQALIDRLSAAPVDHTAPVTTSNASTDWSKDDVTVKLDASDNESGVAETFYSINGSDYVNGTFFTIGLEGDHTVSFYSIDKAGNIEQAHNLHVLIDKTAPVTTSAVTPAQPDELNGWYIHDVKLSLNVSDKLSGAAKTEYSLDGGNTWKAYTKPITIDKDGKYDVSYRSVDNAGNIEEKQNISINLDANAPTIDMTGVVNDIYNDSVDINPAIELNDNLSGIDNTKTTIALDGKSVENGETIPLYKLPLGQHEYSVTAYDLAGNVVTQVVNFQTSTSIQSLQELITRFTEAGWIDSNGIAKSLKSKLNAENLAAFLNEVQAQRGKHVSVQYADYLIRDAEYLLSDK</sequence>
<dbReference type="Proteomes" id="UP001241748">
    <property type="component" value="Unassembled WGS sequence"/>
</dbReference>
<feature type="chain" id="PRO_5046987491" evidence="4">
    <location>
        <begin position="25"/>
        <end position="1665"/>
    </location>
</feature>
<feature type="domain" description="Pectinesterase catalytic" evidence="5">
    <location>
        <begin position="676"/>
        <end position="836"/>
    </location>
</feature>
<dbReference type="NCBIfam" id="NF047446">
    <property type="entry name" value="barrel_OmpL47"/>
    <property type="match status" value="2"/>
</dbReference>
<dbReference type="InterPro" id="IPR037459">
    <property type="entry name" value="RhgT-like"/>
</dbReference>
<name>A0ABV4YUE3_9BACI</name>
<organism evidence="7 8">
    <name type="scientific">Neobacillus driksii</name>
    <dbReference type="NCBI Taxonomy" id="3035913"/>
    <lineage>
        <taxon>Bacteria</taxon>
        <taxon>Bacillati</taxon>
        <taxon>Bacillota</taxon>
        <taxon>Bacilli</taxon>
        <taxon>Bacillales</taxon>
        <taxon>Bacillaceae</taxon>
        <taxon>Neobacillus</taxon>
    </lineage>
</organism>
<keyword evidence="3" id="KW-0063">Aspartyl esterase</keyword>
<dbReference type="PANTHER" id="PTHR43695:SF1">
    <property type="entry name" value="RHAMNOGALACTURONAN ACETYLESTERASE"/>
    <property type="match status" value="1"/>
</dbReference>
<proteinExistence type="inferred from homology"/>
<keyword evidence="2" id="KW-0378">Hydrolase</keyword>
<dbReference type="Gene3D" id="2.60.40.2700">
    <property type="match status" value="1"/>
</dbReference>
<evidence type="ECO:0000259" key="6">
    <source>
        <dbReference type="Pfam" id="PF13472"/>
    </source>
</evidence>
<comment type="caution">
    <text evidence="7">The sequence shown here is derived from an EMBL/GenBank/DDBJ whole genome shotgun (WGS) entry which is preliminary data.</text>
</comment>
<dbReference type="EMBL" id="JAROBZ020000001">
    <property type="protein sequence ID" value="MFB3168435.1"/>
    <property type="molecule type" value="Genomic_DNA"/>
</dbReference>
<dbReference type="InterPro" id="IPR000070">
    <property type="entry name" value="Pectinesterase_cat"/>
</dbReference>
<evidence type="ECO:0000313" key="7">
    <source>
        <dbReference type="EMBL" id="MFB3168435.1"/>
    </source>
</evidence>
<dbReference type="InterPro" id="IPR012334">
    <property type="entry name" value="Pectin_lyas_fold"/>
</dbReference>
<dbReference type="RefSeq" id="WP_306073001.1">
    <property type="nucleotide sequence ID" value="NZ_JAROBZ020000001.1"/>
</dbReference>
<dbReference type="PANTHER" id="PTHR43695">
    <property type="entry name" value="PUTATIVE (AFU_ORTHOLOGUE AFUA_2G17250)-RELATED"/>
    <property type="match status" value="1"/>
</dbReference>
<dbReference type="Pfam" id="PF13472">
    <property type="entry name" value="Lipase_GDSL_2"/>
    <property type="match status" value="1"/>
</dbReference>
<keyword evidence="8" id="KW-1185">Reference proteome</keyword>
<protein>
    <submittedName>
        <fullName evidence="7">Pectinesterase family protein</fullName>
    </submittedName>
</protein>
<accession>A0ABV4YUE3</accession>
<reference evidence="7 8" key="1">
    <citation type="submission" date="2024-05" db="EMBL/GenBank/DDBJ databases">
        <authorList>
            <person name="Venkateswaran K."/>
        </authorList>
    </citation>
    <scope>NUCLEOTIDE SEQUENCE [LARGE SCALE GENOMIC DNA]</scope>
    <source>
        <strain evidence="7 8">179-C4-2-HS</strain>
    </source>
</reference>
<dbReference type="Gene3D" id="3.30.1920.20">
    <property type="match status" value="2"/>
</dbReference>
<evidence type="ECO:0000256" key="2">
    <source>
        <dbReference type="ARBA" id="ARBA00022801"/>
    </source>
</evidence>
<dbReference type="Pfam" id="PF01095">
    <property type="entry name" value="Pectinesterase"/>
    <property type="match status" value="1"/>
</dbReference>
<gene>
    <name evidence="7" type="ORF">P5G62_015055</name>
</gene>
<evidence type="ECO:0000256" key="4">
    <source>
        <dbReference type="SAM" id="SignalP"/>
    </source>
</evidence>
<feature type="domain" description="SGNH hydrolase-type esterase" evidence="6">
    <location>
        <begin position="1007"/>
        <end position="1220"/>
    </location>
</feature>
<evidence type="ECO:0000259" key="5">
    <source>
        <dbReference type="Pfam" id="PF01095"/>
    </source>
</evidence>
<dbReference type="InterPro" id="IPR036514">
    <property type="entry name" value="SGNH_hydro_sf"/>
</dbReference>
<dbReference type="InterPro" id="IPR013830">
    <property type="entry name" value="SGNH_hydro"/>
</dbReference>